<feature type="domain" description="DUF7079" evidence="1">
    <location>
        <begin position="12"/>
        <end position="119"/>
    </location>
</feature>
<gene>
    <name evidence="2" type="ORF">M1B34_18135</name>
</gene>
<dbReference type="RefSeq" id="WP_268265872.1">
    <property type="nucleotide sequence ID" value="NZ_JALQCW010000045.1"/>
</dbReference>
<reference evidence="2 3" key="1">
    <citation type="journal article" date="2022" name="Int. J. Syst. Evol. Microbiol.">
        <title>Pseudomonas aegrilactucae sp. nov. and Pseudomonas morbosilactucae sp. nov., pathogens causing bacterial rot of lettuce in Japan.</title>
        <authorList>
            <person name="Sawada H."/>
            <person name="Fujikawa T."/>
            <person name="Satou M."/>
        </authorList>
    </citation>
    <scope>NUCLEOTIDE SEQUENCE [LARGE SCALE GENOMIC DNA]</scope>
    <source>
        <strain evidence="2 3">MAFF 302030</strain>
    </source>
</reference>
<dbReference type="EMBL" id="JALQCW010000045">
    <property type="protein sequence ID" value="MCK9799572.1"/>
    <property type="molecule type" value="Genomic_DNA"/>
</dbReference>
<reference evidence="2 3" key="2">
    <citation type="journal article" date="2023" name="Plant Pathol.">
        <title>Dismantling and reorganizing Pseudomonas marginalis sensu#lato.</title>
        <authorList>
            <person name="Sawada H."/>
            <person name="Fujikawa T."/>
            <person name="Satou M."/>
        </authorList>
    </citation>
    <scope>NUCLEOTIDE SEQUENCE [LARGE SCALE GENOMIC DNA]</scope>
    <source>
        <strain evidence="2 3">MAFF 302030</strain>
    </source>
</reference>
<dbReference type="InterPro" id="IPR055507">
    <property type="entry name" value="DUF7079"/>
</dbReference>
<dbReference type="AlphaFoldDB" id="A0A9X1YWS7"/>
<dbReference type="Pfam" id="PF23296">
    <property type="entry name" value="DUF7079"/>
    <property type="match status" value="1"/>
</dbReference>
<dbReference type="Proteomes" id="UP001155059">
    <property type="component" value="Unassembled WGS sequence"/>
</dbReference>
<name>A0A9X1YWS7_9PSED</name>
<proteinExistence type="predicted"/>
<sequence>MERRHTPISPAQREDIYCALSEAFVDSQVDYALIARQTQAYDRHEIKRMLYEEVAPVCYPNLAAAVPPIWTGFARAPLLEDIQQWLDGLRRSRLRRAWALVYVSWIRWRCAYIWPEITQHYPD</sequence>
<organism evidence="2 3">
    <name type="scientific">Pseudomonas morbosilactucae</name>
    <dbReference type="NCBI Taxonomy" id="2938197"/>
    <lineage>
        <taxon>Bacteria</taxon>
        <taxon>Pseudomonadati</taxon>
        <taxon>Pseudomonadota</taxon>
        <taxon>Gammaproteobacteria</taxon>
        <taxon>Pseudomonadales</taxon>
        <taxon>Pseudomonadaceae</taxon>
        <taxon>Pseudomonas</taxon>
    </lineage>
</organism>
<evidence type="ECO:0000313" key="3">
    <source>
        <dbReference type="Proteomes" id="UP001155059"/>
    </source>
</evidence>
<protein>
    <recommendedName>
        <fullName evidence="1">DUF7079 domain-containing protein</fullName>
    </recommendedName>
</protein>
<accession>A0A9X1YWS7</accession>
<evidence type="ECO:0000259" key="1">
    <source>
        <dbReference type="Pfam" id="PF23296"/>
    </source>
</evidence>
<comment type="caution">
    <text evidence="2">The sequence shown here is derived from an EMBL/GenBank/DDBJ whole genome shotgun (WGS) entry which is preliminary data.</text>
</comment>
<evidence type="ECO:0000313" key="2">
    <source>
        <dbReference type="EMBL" id="MCK9799572.1"/>
    </source>
</evidence>